<dbReference type="GO" id="GO:0015031">
    <property type="term" value="P:protein transport"/>
    <property type="evidence" value="ECO:0007669"/>
    <property type="project" value="UniProtKB-KW"/>
</dbReference>
<evidence type="ECO:0000256" key="1">
    <source>
        <dbReference type="ARBA" id="ARBA00022448"/>
    </source>
</evidence>
<dbReference type="GO" id="GO:0005524">
    <property type="term" value="F:ATP binding"/>
    <property type="evidence" value="ECO:0007669"/>
    <property type="project" value="UniProtKB-KW"/>
</dbReference>
<evidence type="ECO:0000259" key="6">
    <source>
        <dbReference type="PROSITE" id="PS50893"/>
    </source>
</evidence>
<keyword evidence="4" id="KW-0571">Peptide transport</keyword>
<dbReference type="GO" id="GO:0016887">
    <property type="term" value="F:ATP hydrolysis activity"/>
    <property type="evidence" value="ECO:0007669"/>
    <property type="project" value="InterPro"/>
</dbReference>
<reference evidence="7 8" key="1">
    <citation type="submission" date="2017-12" db="EMBL/GenBank/DDBJ databases">
        <title>Phylogenetic diversity of female urinary microbiome.</title>
        <authorList>
            <person name="Thomas-White K."/>
            <person name="Wolfe A.J."/>
        </authorList>
    </citation>
    <scope>NUCLEOTIDE SEQUENCE [LARGE SCALE GENOMIC DNA]</scope>
    <source>
        <strain evidence="7 8">UMB0898</strain>
    </source>
</reference>
<gene>
    <name evidence="7" type="ORF">CYJ57_00990</name>
</gene>
<evidence type="ECO:0000256" key="3">
    <source>
        <dbReference type="ARBA" id="ARBA00022840"/>
    </source>
</evidence>
<feature type="domain" description="ABC transporter" evidence="6">
    <location>
        <begin position="5"/>
        <end position="252"/>
    </location>
</feature>
<dbReference type="GO" id="GO:0055085">
    <property type="term" value="P:transmembrane transport"/>
    <property type="evidence" value="ECO:0007669"/>
    <property type="project" value="UniProtKB-ARBA"/>
</dbReference>
<keyword evidence="1" id="KW-0813">Transport</keyword>
<dbReference type="OrthoDB" id="9802264at2"/>
<keyword evidence="2" id="KW-0547">Nucleotide-binding</keyword>
<evidence type="ECO:0000256" key="2">
    <source>
        <dbReference type="ARBA" id="ARBA00022741"/>
    </source>
</evidence>
<comment type="caution">
    <text evidence="7">The sequence shown here is derived from an EMBL/GenBank/DDBJ whole genome shotgun (WGS) entry which is preliminary data.</text>
</comment>
<dbReference type="SMART" id="SM00382">
    <property type="entry name" value="AAA"/>
    <property type="match status" value="1"/>
</dbReference>
<dbReference type="Pfam" id="PF00005">
    <property type="entry name" value="ABC_tran"/>
    <property type="match status" value="1"/>
</dbReference>
<name>A0A2I1K488_9LACT</name>
<evidence type="ECO:0000256" key="4">
    <source>
        <dbReference type="ARBA" id="ARBA00022856"/>
    </source>
</evidence>
<dbReference type="PANTHER" id="PTHR43776">
    <property type="entry name" value="TRANSPORT ATP-BINDING PROTEIN"/>
    <property type="match status" value="1"/>
</dbReference>
<dbReference type="EMBL" id="PKHE01000002">
    <property type="protein sequence ID" value="PKY90470.1"/>
    <property type="molecule type" value="Genomic_DNA"/>
</dbReference>
<dbReference type="InterPro" id="IPR003593">
    <property type="entry name" value="AAA+_ATPase"/>
</dbReference>
<dbReference type="RefSeq" id="WP_101953710.1">
    <property type="nucleotide sequence ID" value="NZ_PKHE01000002.1"/>
</dbReference>
<dbReference type="CDD" id="cd03257">
    <property type="entry name" value="ABC_NikE_OppD_transporters"/>
    <property type="match status" value="1"/>
</dbReference>
<keyword evidence="3 7" id="KW-0067">ATP-binding</keyword>
<dbReference type="Gene3D" id="3.40.50.300">
    <property type="entry name" value="P-loop containing nucleotide triphosphate hydrolases"/>
    <property type="match status" value="1"/>
</dbReference>
<dbReference type="Proteomes" id="UP000234384">
    <property type="component" value="Unassembled WGS sequence"/>
</dbReference>
<dbReference type="InterPro" id="IPR050319">
    <property type="entry name" value="ABC_transp_ATP-bind"/>
</dbReference>
<proteinExistence type="predicted"/>
<dbReference type="GO" id="GO:0015833">
    <property type="term" value="P:peptide transport"/>
    <property type="evidence" value="ECO:0007669"/>
    <property type="project" value="UniProtKB-KW"/>
</dbReference>
<keyword evidence="5" id="KW-0653">Protein transport</keyword>
<dbReference type="InterPro" id="IPR027417">
    <property type="entry name" value="P-loop_NTPase"/>
</dbReference>
<accession>A0A2I1K488</accession>
<dbReference type="InterPro" id="IPR003439">
    <property type="entry name" value="ABC_transporter-like_ATP-bd"/>
</dbReference>
<dbReference type="PANTHER" id="PTHR43776:SF8">
    <property type="entry name" value="ABC TRANSPORTER, ATP-BINDING PROTEIN"/>
    <property type="match status" value="1"/>
</dbReference>
<dbReference type="AlphaFoldDB" id="A0A2I1K488"/>
<sequence length="298" mass="34115">MQPIIQVTNLTKIFTDKIHHHQIKAVDQLNFSIHPQQKVGIIGESGSGKTTLLNLLVALDQADDGAIEIDQKSLSDWLKHRKAFRRKIQMIYQNPYEVFDRRQTIQEILMQPLRIHQIGNSNKERLAIIDQALADAGFTPTDHYLLRYPHELSGGQLQRISILRSLLIRPDIIVADEPVSMLDVSIRASVLETLLDAHQTQQNTMIIVSHDILSLRNIVDRLFIMYHGQIIEDIPAHQLLTEARHPYTQVLISNAHGKEVTNEALDRMIHAFNQDYGQHESTEMIEISPNHYLNCSVE</sequence>
<organism evidence="7 8">
    <name type="scientific">Falseniella ignava</name>
    <dbReference type="NCBI Taxonomy" id="137730"/>
    <lineage>
        <taxon>Bacteria</taxon>
        <taxon>Bacillati</taxon>
        <taxon>Bacillota</taxon>
        <taxon>Bacilli</taxon>
        <taxon>Lactobacillales</taxon>
        <taxon>Aerococcaceae</taxon>
        <taxon>Falseniella</taxon>
    </lineage>
</organism>
<evidence type="ECO:0000313" key="7">
    <source>
        <dbReference type="EMBL" id="PKY90470.1"/>
    </source>
</evidence>
<dbReference type="PROSITE" id="PS00211">
    <property type="entry name" value="ABC_TRANSPORTER_1"/>
    <property type="match status" value="1"/>
</dbReference>
<protein>
    <submittedName>
        <fullName evidence="7">ABC transporter ATP-binding protein</fullName>
    </submittedName>
</protein>
<evidence type="ECO:0000256" key="5">
    <source>
        <dbReference type="ARBA" id="ARBA00022927"/>
    </source>
</evidence>
<dbReference type="InterPro" id="IPR017871">
    <property type="entry name" value="ABC_transporter-like_CS"/>
</dbReference>
<evidence type="ECO:0000313" key="8">
    <source>
        <dbReference type="Proteomes" id="UP000234384"/>
    </source>
</evidence>
<dbReference type="SUPFAM" id="SSF52540">
    <property type="entry name" value="P-loop containing nucleoside triphosphate hydrolases"/>
    <property type="match status" value="1"/>
</dbReference>
<dbReference type="PROSITE" id="PS50893">
    <property type="entry name" value="ABC_TRANSPORTER_2"/>
    <property type="match status" value="1"/>
</dbReference>